<keyword evidence="5" id="KW-0067">ATP-binding</keyword>
<feature type="compositionally biased region" description="Basic and acidic residues" evidence="8">
    <location>
        <begin position="25"/>
        <end position="34"/>
    </location>
</feature>
<name>A0A383DLD0_9ZZZZ</name>
<dbReference type="InterPro" id="IPR027417">
    <property type="entry name" value="P-loop_NTPase"/>
</dbReference>
<dbReference type="InterPro" id="IPR003593">
    <property type="entry name" value="AAA+_ATPase"/>
</dbReference>
<keyword evidence="3" id="KW-0235">DNA replication</keyword>
<dbReference type="PANTHER" id="PTHR30050">
    <property type="entry name" value="CHROMOSOMAL REPLICATION INITIATOR PROTEIN DNAA"/>
    <property type="match status" value="1"/>
</dbReference>
<dbReference type="PANTHER" id="PTHR30050:SF2">
    <property type="entry name" value="CHROMOSOMAL REPLICATION INITIATOR PROTEIN DNAA"/>
    <property type="match status" value="1"/>
</dbReference>
<protein>
    <recommendedName>
        <fullName evidence="9">AAA+ ATPase domain-containing protein</fullName>
    </recommendedName>
</protein>
<organism evidence="10">
    <name type="scientific">marine metagenome</name>
    <dbReference type="NCBI Taxonomy" id="408172"/>
    <lineage>
        <taxon>unclassified sequences</taxon>
        <taxon>metagenomes</taxon>
        <taxon>ecological metagenomes</taxon>
    </lineage>
</organism>
<gene>
    <name evidence="10" type="ORF">METZ01_LOCUS498121</name>
</gene>
<dbReference type="GO" id="GO:0005524">
    <property type="term" value="F:ATP binding"/>
    <property type="evidence" value="ECO:0007669"/>
    <property type="project" value="UniProtKB-KW"/>
</dbReference>
<dbReference type="InterPro" id="IPR020591">
    <property type="entry name" value="Chromosome_initiator_DnaA-like"/>
</dbReference>
<comment type="similarity">
    <text evidence="1">Belongs to the DnaA family.</text>
</comment>
<dbReference type="Pfam" id="PF00308">
    <property type="entry name" value="Bac_DnaA"/>
    <property type="match status" value="1"/>
</dbReference>
<evidence type="ECO:0000256" key="1">
    <source>
        <dbReference type="ARBA" id="ARBA00006583"/>
    </source>
</evidence>
<dbReference type="CDD" id="cd00009">
    <property type="entry name" value="AAA"/>
    <property type="match status" value="1"/>
</dbReference>
<feature type="domain" description="AAA+ ATPase" evidence="9">
    <location>
        <begin position="85"/>
        <end position="213"/>
    </location>
</feature>
<dbReference type="GO" id="GO:0006270">
    <property type="term" value="P:DNA replication initiation"/>
    <property type="evidence" value="ECO:0007669"/>
    <property type="project" value="TreeGrafter"/>
</dbReference>
<dbReference type="InterPro" id="IPR013317">
    <property type="entry name" value="DnaA_dom"/>
</dbReference>
<keyword evidence="6" id="KW-0446">Lipid-binding</keyword>
<dbReference type="GO" id="GO:0003688">
    <property type="term" value="F:DNA replication origin binding"/>
    <property type="evidence" value="ECO:0007669"/>
    <property type="project" value="TreeGrafter"/>
</dbReference>
<dbReference type="FunFam" id="3.40.50.300:FF:000668">
    <property type="entry name" value="Chromosomal replication initiator protein DnaA"/>
    <property type="match status" value="1"/>
</dbReference>
<evidence type="ECO:0000256" key="7">
    <source>
        <dbReference type="ARBA" id="ARBA00023125"/>
    </source>
</evidence>
<keyword evidence="2" id="KW-0963">Cytoplasm</keyword>
<evidence type="ECO:0000256" key="3">
    <source>
        <dbReference type="ARBA" id="ARBA00022705"/>
    </source>
</evidence>
<dbReference type="GO" id="GO:0005886">
    <property type="term" value="C:plasma membrane"/>
    <property type="evidence" value="ECO:0007669"/>
    <property type="project" value="TreeGrafter"/>
</dbReference>
<evidence type="ECO:0000259" key="9">
    <source>
        <dbReference type="SMART" id="SM00382"/>
    </source>
</evidence>
<keyword evidence="7" id="KW-0238">DNA-binding</keyword>
<evidence type="ECO:0000313" key="10">
    <source>
        <dbReference type="EMBL" id="SVE45267.1"/>
    </source>
</evidence>
<feature type="non-terminal residue" evidence="10">
    <location>
        <position position="1"/>
    </location>
</feature>
<dbReference type="SUPFAM" id="SSF52540">
    <property type="entry name" value="P-loop containing nucleoside triphosphate hydrolases"/>
    <property type="match status" value="1"/>
</dbReference>
<dbReference type="EMBL" id="UINC01218301">
    <property type="protein sequence ID" value="SVE45267.1"/>
    <property type="molecule type" value="Genomic_DNA"/>
</dbReference>
<evidence type="ECO:0000256" key="2">
    <source>
        <dbReference type="ARBA" id="ARBA00022490"/>
    </source>
</evidence>
<evidence type="ECO:0000256" key="6">
    <source>
        <dbReference type="ARBA" id="ARBA00023121"/>
    </source>
</evidence>
<keyword evidence="4" id="KW-0547">Nucleotide-binding</keyword>
<dbReference type="GO" id="GO:0008289">
    <property type="term" value="F:lipid binding"/>
    <property type="evidence" value="ECO:0007669"/>
    <property type="project" value="UniProtKB-KW"/>
</dbReference>
<sequence length="235" mass="26653">IETTLKSVTEKPILVDFCIETEKSAQTEQEKESQETPVIEPGQSSFPPVLSSLNPKYNFSTFVVGSSNQFAHAAALAVAAHPAMTYNPLFLYSAVGLGKTHLLHAIGNKICASRPGSRVRYISAESFTVDLIESIKRDKMPFFRKRYRPLDVLLVDDIQFFAGKERTQEEFFYTFNTLYESHKQLVISSDKYPKNIHNMEERLRSRFESGLVADIKPPDLETKVAIIYKKAETHN</sequence>
<dbReference type="Gene3D" id="3.40.50.300">
    <property type="entry name" value="P-loop containing nucleotide triphosphate hydrolases"/>
    <property type="match status" value="1"/>
</dbReference>
<accession>A0A383DLD0</accession>
<dbReference type="AlphaFoldDB" id="A0A383DLD0"/>
<feature type="non-terminal residue" evidence="10">
    <location>
        <position position="235"/>
    </location>
</feature>
<proteinExistence type="inferred from homology"/>
<feature type="region of interest" description="Disordered" evidence="8">
    <location>
        <begin position="25"/>
        <end position="45"/>
    </location>
</feature>
<evidence type="ECO:0000256" key="4">
    <source>
        <dbReference type="ARBA" id="ARBA00022741"/>
    </source>
</evidence>
<evidence type="ECO:0000256" key="5">
    <source>
        <dbReference type="ARBA" id="ARBA00022840"/>
    </source>
</evidence>
<reference evidence="10" key="1">
    <citation type="submission" date="2018-05" db="EMBL/GenBank/DDBJ databases">
        <authorList>
            <person name="Lanie J.A."/>
            <person name="Ng W.-L."/>
            <person name="Kazmierczak K.M."/>
            <person name="Andrzejewski T.M."/>
            <person name="Davidsen T.M."/>
            <person name="Wayne K.J."/>
            <person name="Tettelin H."/>
            <person name="Glass J.I."/>
            <person name="Rusch D."/>
            <person name="Podicherti R."/>
            <person name="Tsui H.-C.T."/>
            <person name="Winkler M.E."/>
        </authorList>
    </citation>
    <scope>NUCLEOTIDE SEQUENCE</scope>
</reference>
<dbReference type="PRINTS" id="PR00051">
    <property type="entry name" value="DNAA"/>
</dbReference>
<dbReference type="SMART" id="SM00382">
    <property type="entry name" value="AAA"/>
    <property type="match status" value="1"/>
</dbReference>
<evidence type="ECO:0000256" key="8">
    <source>
        <dbReference type="SAM" id="MobiDB-lite"/>
    </source>
</evidence>